<name>A0A7C5Z8E5_9FIRM</name>
<dbReference type="InterPro" id="IPR027417">
    <property type="entry name" value="P-loop_NTPase"/>
</dbReference>
<dbReference type="GO" id="GO:0009360">
    <property type="term" value="C:DNA polymerase III complex"/>
    <property type="evidence" value="ECO:0007669"/>
    <property type="project" value="InterPro"/>
</dbReference>
<reference evidence="11" key="1">
    <citation type="journal article" date="2020" name="mSystems">
        <title>Genome- and Community-Level Interaction Insights into Carbon Utilization and Element Cycling Functions of Hydrothermarchaeota in Hydrothermal Sediment.</title>
        <authorList>
            <person name="Zhou Z."/>
            <person name="Liu Y."/>
            <person name="Xu W."/>
            <person name="Pan J."/>
            <person name="Luo Z.H."/>
            <person name="Li M."/>
        </authorList>
    </citation>
    <scope>NUCLEOTIDE SEQUENCE [LARGE SCALE GENOMIC DNA]</scope>
    <source>
        <strain evidence="11">SpSt-102</strain>
    </source>
</reference>
<evidence type="ECO:0000256" key="4">
    <source>
        <dbReference type="ARBA" id="ARBA00022695"/>
    </source>
</evidence>
<keyword evidence="6" id="KW-0239">DNA-directed DNA polymerase</keyword>
<dbReference type="PANTHER" id="PTHR34388:SF1">
    <property type="entry name" value="DNA POLYMERASE III SUBUNIT DELTA"/>
    <property type="match status" value="1"/>
</dbReference>
<feature type="domain" description="DNA polymerase III delta subunit-like C-terminal" evidence="10">
    <location>
        <begin position="216"/>
        <end position="333"/>
    </location>
</feature>
<evidence type="ECO:0000256" key="1">
    <source>
        <dbReference type="ARBA" id="ARBA00012417"/>
    </source>
</evidence>
<keyword evidence="3 11" id="KW-0808">Transferase</keyword>
<feature type="domain" description="DNA polymerase III delta N-terminal" evidence="9">
    <location>
        <begin position="25"/>
        <end position="137"/>
    </location>
</feature>
<evidence type="ECO:0000256" key="5">
    <source>
        <dbReference type="ARBA" id="ARBA00022705"/>
    </source>
</evidence>
<comment type="similarity">
    <text evidence="7">Belongs to the DNA polymerase HolA subunit family.</text>
</comment>
<dbReference type="SUPFAM" id="SSF52540">
    <property type="entry name" value="P-loop containing nucleoside triphosphate hydrolases"/>
    <property type="match status" value="1"/>
</dbReference>
<dbReference type="Gene3D" id="3.40.50.300">
    <property type="entry name" value="P-loop containing nucleotide triphosphate hydrolases"/>
    <property type="match status" value="1"/>
</dbReference>
<dbReference type="GO" id="GO:0003677">
    <property type="term" value="F:DNA binding"/>
    <property type="evidence" value="ECO:0007669"/>
    <property type="project" value="InterPro"/>
</dbReference>
<evidence type="ECO:0000256" key="3">
    <source>
        <dbReference type="ARBA" id="ARBA00022679"/>
    </source>
</evidence>
<evidence type="ECO:0000256" key="6">
    <source>
        <dbReference type="ARBA" id="ARBA00022932"/>
    </source>
</evidence>
<dbReference type="GO" id="GO:0006261">
    <property type="term" value="P:DNA-templated DNA replication"/>
    <property type="evidence" value="ECO:0007669"/>
    <property type="project" value="TreeGrafter"/>
</dbReference>
<evidence type="ECO:0000259" key="10">
    <source>
        <dbReference type="Pfam" id="PF21694"/>
    </source>
</evidence>
<protein>
    <recommendedName>
        <fullName evidence="2">DNA polymerase III subunit delta</fullName>
        <ecNumber evidence="1">2.7.7.7</ecNumber>
    </recommendedName>
</protein>
<gene>
    <name evidence="11" type="primary">holA</name>
    <name evidence="11" type="ORF">ENL71_05145</name>
</gene>
<evidence type="ECO:0000259" key="9">
    <source>
        <dbReference type="Pfam" id="PF06144"/>
    </source>
</evidence>
<dbReference type="Gene3D" id="1.20.272.10">
    <property type="match status" value="1"/>
</dbReference>
<comment type="caution">
    <text evidence="11">The sequence shown here is derived from an EMBL/GenBank/DDBJ whole genome shotgun (WGS) entry which is preliminary data.</text>
</comment>
<dbReference type="AlphaFoldDB" id="A0A7C5Z8E5"/>
<dbReference type="PANTHER" id="PTHR34388">
    <property type="entry name" value="DNA POLYMERASE III SUBUNIT DELTA"/>
    <property type="match status" value="1"/>
</dbReference>
<dbReference type="Gene3D" id="1.10.8.60">
    <property type="match status" value="1"/>
</dbReference>
<evidence type="ECO:0000313" key="11">
    <source>
        <dbReference type="EMBL" id="HHS01898.1"/>
    </source>
</evidence>
<comment type="catalytic activity">
    <reaction evidence="8">
        <text>DNA(n) + a 2'-deoxyribonucleoside 5'-triphosphate = DNA(n+1) + diphosphate</text>
        <dbReference type="Rhea" id="RHEA:22508"/>
        <dbReference type="Rhea" id="RHEA-COMP:17339"/>
        <dbReference type="Rhea" id="RHEA-COMP:17340"/>
        <dbReference type="ChEBI" id="CHEBI:33019"/>
        <dbReference type="ChEBI" id="CHEBI:61560"/>
        <dbReference type="ChEBI" id="CHEBI:173112"/>
        <dbReference type="EC" id="2.7.7.7"/>
    </reaction>
</comment>
<keyword evidence="4 11" id="KW-0548">Nucleotidyltransferase</keyword>
<dbReference type="EMBL" id="DRUZ01000066">
    <property type="protein sequence ID" value="HHS01898.1"/>
    <property type="molecule type" value="Genomic_DNA"/>
</dbReference>
<evidence type="ECO:0000256" key="7">
    <source>
        <dbReference type="ARBA" id="ARBA00034754"/>
    </source>
</evidence>
<dbReference type="InterPro" id="IPR008921">
    <property type="entry name" value="DNA_pol3_clamp-load_cplx_C"/>
</dbReference>
<dbReference type="InterPro" id="IPR010372">
    <property type="entry name" value="DNA_pol3_delta_N"/>
</dbReference>
<evidence type="ECO:0000256" key="2">
    <source>
        <dbReference type="ARBA" id="ARBA00017703"/>
    </source>
</evidence>
<accession>A0A7C5Z8E5</accession>
<dbReference type="Pfam" id="PF06144">
    <property type="entry name" value="DNA_pol3_delta"/>
    <property type="match status" value="1"/>
</dbReference>
<dbReference type="Pfam" id="PF21694">
    <property type="entry name" value="DNA_pol3_delta_C"/>
    <property type="match status" value="1"/>
</dbReference>
<dbReference type="InterPro" id="IPR005790">
    <property type="entry name" value="DNA_polIII_delta"/>
</dbReference>
<evidence type="ECO:0000256" key="8">
    <source>
        <dbReference type="ARBA" id="ARBA00049244"/>
    </source>
</evidence>
<dbReference type="GO" id="GO:0003887">
    <property type="term" value="F:DNA-directed DNA polymerase activity"/>
    <property type="evidence" value="ECO:0007669"/>
    <property type="project" value="UniProtKB-KW"/>
</dbReference>
<dbReference type="NCBIfam" id="TIGR01128">
    <property type="entry name" value="holA"/>
    <property type="match status" value="1"/>
</dbReference>
<dbReference type="SUPFAM" id="SSF48019">
    <property type="entry name" value="post-AAA+ oligomerization domain-like"/>
    <property type="match status" value="1"/>
</dbReference>
<keyword evidence="5" id="KW-0235">DNA replication</keyword>
<dbReference type="EC" id="2.7.7.7" evidence="1"/>
<dbReference type="InterPro" id="IPR048466">
    <property type="entry name" value="DNA_pol3_delta-like_C"/>
</dbReference>
<organism evidence="11">
    <name type="scientific">Caldicellulosiruptor owensensis</name>
    <dbReference type="NCBI Taxonomy" id="55205"/>
    <lineage>
        <taxon>Bacteria</taxon>
        <taxon>Bacillati</taxon>
        <taxon>Bacillota</taxon>
        <taxon>Bacillota incertae sedis</taxon>
        <taxon>Caldicellulosiruptorales</taxon>
        <taxon>Caldicellulosiruptoraceae</taxon>
        <taxon>Caldicellulosiruptor</taxon>
    </lineage>
</organism>
<proteinExistence type="inferred from homology"/>
<sequence>MAEKSKEIIKELNSQLSKKDFKKIYLFYGQEIFLIDEYTRRFSHAIVNGNMNNIIRFDGETANYNDIINEIFSISFDLEPRVLIFKNFFKYASTNSSLNLSAIIDNLKNFKSDSTYIIFKEYEAKENKLFSALKQIAYSAEFVQPSMSDLVRWVQNVMSKEGKAISENMAQEIILHYNKDMMLIYNYLQVLISYLGKRSKVTHDDILKTLTDNPQDHIFQMLDAFATKDLEIGYKYLRELYQLRTSVSKILALILRHFKILGMLKETQETNKKQIAKQLGILEFFVDKYKKQAESFTLDKIKSIIQKTIEYEYMIKKGQIDDETALEMLLYQIVK</sequence>